<accession>A0A7W4NYB6</accession>
<organism evidence="2 3">
    <name type="scientific">Gluconacetobacter aggeris</name>
    <dbReference type="NCBI Taxonomy" id="1286186"/>
    <lineage>
        <taxon>Bacteria</taxon>
        <taxon>Pseudomonadati</taxon>
        <taxon>Pseudomonadota</taxon>
        <taxon>Alphaproteobacteria</taxon>
        <taxon>Acetobacterales</taxon>
        <taxon>Acetobacteraceae</taxon>
        <taxon>Gluconacetobacter</taxon>
    </lineage>
</organism>
<keyword evidence="1" id="KW-1277">Toxin-antitoxin system</keyword>
<dbReference type="AlphaFoldDB" id="A0A7W4NYB6"/>
<dbReference type="InterPro" id="IPR035093">
    <property type="entry name" value="RelE/ParE_toxin_dom_sf"/>
</dbReference>
<protein>
    <submittedName>
        <fullName evidence="2">Type II toxin-antitoxin system RelE/ParE family toxin</fullName>
    </submittedName>
</protein>
<keyword evidence="3" id="KW-1185">Reference proteome</keyword>
<dbReference type="EMBL" id="JABEQD010000024">
    <property type="protein sequence ID" value="MBB2170399.1"/>
    <property type="molecule type" value="Genomic_DNA"/>
</dbReference>
<evidence type="ECO:0000256" key="1">
    <source>
        <dbReference type="ARBA" id="ARBA00022649"/>
    </source>
</evidence>
<evidence type="ECO:0000313" key="2">
    <source>
        <dbReference type="EMBL" id="MBB2170399.1"/>
    </source>
</evidence>
<gene>
    <name evidence="2" type="ORF">HLH36_19000</name>
</gene>
<name>A0A7W4NYB6_9PROT</name>
<comment type="caution">
    <text evidence="2">The sequence shown here is derived from an EMBL/GenBank/DDBJ whole genome shotgun (WGS) entry which is preliminary data.</text>
</comment>
<dbReference type="Gene3D" id="3.30.2310.20">
    <property type="entry name" value="RelE-like"/>
    <property type="match status" value="1"/>
</dbReference>
<dbReference type="Proteomes" id="UP000559860">
    <property type="component" value="Unassembled WGS sequence"/>
</dbReference>
<reference evidence="2 3" key="1">
    <citation type="submission" date="2020-04" db="EMBL/GenBank/DDBJ databases">
        <title>Description of novel Gluconacetobacter.</title>
        <authorList>
            <person name="Sombolestani A."/>
        </authorList>
    </citation>
    <scope>NUCLEOTIDE SEQUENCE [LARGE SCALE GENOMIC DNA]</scope>
    <source>
        <strain evidence="2 3">LMG 27801</strain>
    </source>
</reference>
<proteinExistence type="predicted"/>
<sequence length="83" mass="9772">MELIYEPAALRDLKGLPKADAKRIMEALRLVVDRHPQRQSFVTEMQGVPGYWRLRKGDWRAIYRQTETSIEVVRVGKRGEIYE</sequence>
<dbReference type="SUPFAM" id="SSF143011">
    <property type="entry name" value="RelE-like"/>
    <property type="match status" value="1"/>
</dbReference>
<dbReference type="RefSeq" id="WP_182987836.1">
    <property type="nucleotide sequence ID" value="NZ_JABEQD010000024.1"/>
</dbReference>
<dbReference type="InterPro" id="IPR007712">
    <property type="entry name" value="RelE/ParE_toxin"/>
</dbReference>
<dbReference type="Pfam" id="PF05016">
    <property type="entry name" value="ParE_toxin"/>
    <property type="match status" value="1"/>
</dbReference>
<evidence type="ECO:0000313" key="3">
    <source>
        <dbReference type="Proteomes" id="UP000559860"/>
    </source>
</evidence>